<dbReference type="InterPro" id="IPR002110">
    <property type="entry name" value="Ankyrin_rpt"/>
</dbReference>
<dbReference type="Gene3D" id="1.25.40.20">
    <property type="entry name" value="Ankyrin repeat-containing domain"/>
    <property type="match status" value="1"/>
</dbReference>
<dbReference type="PROSITE" id="PS50297">
    <property type="entry name" value="ANK_REP_REGION"/>
    <property type="match status" value="2"/>
</dbReference>
<protein>
    <submittedName>
        <fullName evidence="2">Ankyrin repeat domain 45</fullName>
    </submittedName>
</protein>
<gene>
    <name evidence="2" type="primary">ANKRD45</name>
</gene>
<reference evidence="2" key="2">
    <citation type="submission" date="2025-09" db="UniProtKB">
        <authorList>
            <consortium name="Ensembl"/>
        </authorList>
    </citation>
    <scope>IDENTIFICATION</scope>
</reference>
<dbReference type="PANTHER" id="PTHR22677">
    <property type="entry name" value="ANKYRIN REPEAT DOMAIN-CONTAINING PROTEIN 60"/>
    <property type="match status" value="1"/>
</dbReference>
<organism evidence="2 3">
    <name type="scientific">Leptobrachium leishanense</name>
    <name type="common">Leishan spiny toad</name>
    <dbReference type="NCBI Taxonomy" id="445787"/>
    <lineage>
        <taxon>Eukaryota</taxon>
        <taxon>Metazoa</taxon>
        <taxon>Chordata</taxon>
        <taxon>Craniata</taxon>
        <taxon>Vertebrata</taxon>
        <taxon>Euteleostomi</taxon>
        <taxon>Amphibia</taxon>
        <taxon>Batrachia</taxon>
        <taxon>Anura</taxon>
        <taxon>Pelobatoidea</taxon>
        <taxon>Megophryidae</taxon>
        <taxon>Leptobrachium</taxon>
    </lineage>
</organism>
<dbReference type="PANTHER" id="PTHR22677:SF4">
    <property type="entry name" value="USHER SYNDROME TYPE-1G PROTEIN-LIKE PROTEIN"/>
    <property type="match status" value="1"/>
</dbReference>
<evidence type="ECO:0000313" key="3">
    <source>
        <dbReference type="Proteomes" id="UP000694569"/>
    </source>
</evidence>
<dbReference type="GeneTree" id="ENSGT00390000008829"/>
<dbReference type="OrthoDB" id="194358at2759"/>
<evidence type="ECO:0000313" key="2">
    <source>
        <dbReference type="Ensembl" id="ENSLLEP00000049190.1"/>
    </source>
</evidence>
<dbReference type="SMART" id="SM00248">
    <property type="entry name" value="ANK"/>
    <property type="match status" value="2"/>
</dbReference>
<dbReference type="SUPFAM" id="SSF100934">
    <property type="entry name" value="Heat shock protein 70kD (HSP70), C-terminal subdomain"/>
    <property type="match status" value="1"/>
</dbReference>
<sequence length="277" mass="31179">MDSMEPAVNEAMRCALGGRVQDLQLLFEGAAGNNQEQARPLILAQDMLGRDALFFACIAGHSEMVKELVKYGANVNQQTPRGYLPLHCSAAWGQLEVLKTLVDLGGDMMAVNFLGEKATDVALRYNKTECADFLVWAEAKQSLKASIIHTQQTITDPDKIPGKLTKDQKLQINNACKAKNEWLEHAKNPTTKDFMEQRQQLEATIQALFTKLNTPSFPIFAGIFFFMQTEGRQKGLALKRSRQRENQQTLIQAPISILHYEDWSPFPSCLELYTKRN</sequence>
<feature type="repeat" description="ANK" evidence="1">
    <location>
        <begin position="81"/>
        <end position="113"/>
    </location>
</feature>
<reference evidence="2" key="1">
    <citation type="submission" date="2025-08" db="UniProtKB">
        <authorList>
            <consortium name="Ensembl"/>
        </authorList>
    </citation>
    <scope>IDENTIFICATION</scope>
</reference>
<dbReference type="PROSITE" id="PS50088">
    <property type="entry name" value="ANK_REPEAT"/>
    <property type="match status" value="2"/>
</dbReference>
<dbReference type="Ensembl" id="ENSLLET00000051107.1">
    <property type="protein sequence ID" value="ENSLLEP00000049190.1"/>
    <property type="gene ID" value="ENSLLEG00000030960.1"/>
</dbReference>
<proteinExistence type="predicted"/>
<dbReference type="InterPro" id="IPR036770">
    <property type="entry name" value="Ankyrin_rpt-contain_sf"/>
</dbReference>
<dbReference type="SUPFAM" id="SSF48403">
    <property type="entry name" value="Ankyrin repeat"/>
    <property type="match status" value="1"/>
</dbReference>
<dbReference type="AlphaFoldDB" id="A0A8C5R8G3"/>
<dbReference type="Pfam" id="PF12796">
    <property type="entry name" value="Ank_2"/>
    <property type="match status" value="1"/>
</dbReference>
<accession>A0A8C5R8G3</accession>
<dbReference type="InterPro" id="IPR039323">
    <property type="entry name" value="ANKRD_45/46/60"/>
</dbReference>
<name>A0A8C5R8G3_9ANUR</name>
<dbReference type="Proteomes" id="UP000694569">
    <property type="component" value="Unplaced"/>
</dbReference>
<feature type="repeat" description="ANK" evidence="1">
    <location>
        <begin position="48"/>
        <end position="80"/>
    </location>
</feature>
<dbReference type="Gene3D" id="1.20.1270.10">
    <property type="match status" value="1"/>
</dbReference>
<keyword evidence="1" id="KW-0040">ANK repeat</keyword>
<keyword evidence="3" id="KW-1185">Reference proteome</keyword>
<evidence type="ECO:0000256" key="1">
    <source>
        <dbReference type="PROSITE-ProRule" id="PRU00023"/>
    </source>
</evidence>
<dbReference type="InterPro" id="IPR029048">
    <property type="entry name" value="HSP70_C_sf"/>
</dbReference>